<feature type="transmembrane region" description="Helical" evidence="2">
    <location>
        <begin position="299"/>
        <end position="318"/>
    </location>
</feature>
<feature type="transmembrane region" description="Helical" evidence="2">
    <location>
        <begin position="157"/>
        <end position="176"/>
    </location>
</feature>
<feature type="transmembrane region" description="Helical" evidence="2">
    <location>
        <begin position="271"/>
        <end position="292"/>
    </location>
</feature>
<feature type="transmembrane region" description="Helical" evidence="2">
    <location>
        <begin position="188"/>
        <end position="208"/>
    </location>
</feature>
<name>A0A2D2B0X8_9CAUL</name>
<evidence type="ECO:0008006" key="5">
    <source>
        <dbReference type="Google" id="ProtNLM"/>
    </source>
</evidence>
<keyword evidence="2" id="KW-0472">Membrane</keyword>
<evidence type="ECO:0000256" key="2">
    <source>
        <dbReference type="SAM" id="Phobius"/>
    </source>
</evidence>
<feature type="transmembrane region" description="Helical" evidence="2">
    <location>
        <begin position="363"/>
        <end position="387"/>
    </location>
</feature>
<feature type="transmembrane region" description="Helical" evidence="2">
    <location>
        <begin position="50"/>
        <end position="75"/>
    </location>
</feature>
<sequence length="469" mass="49586">MSSLSPTRSGRLPTRSLIAYSLMTLPLASAGLPIALYLAPIYTDRVGLDLAGVGLALMAARVVNIGVDMLVGWLSDRDGVAGLRRKPWIALGTPVMMLASWRLFMPPDDASLAYLFGWALTFYVGWSLITVPYGAWGAELSDDYHERSRIVGYREGMTVVGLLMAVTAPVLVSSGLRGDRIAAMTADVQAFTWLTFLLLPITAAILLLAVKERATTSAPLIRRRGAGLLANGPFLVLLAAGVVSALGTGINQTTTLAFYTYRARLAETADVMIFVFFIAALVGAPFWVWLGARLGKHRALAAAAGWNALFLGIMPFIPAGNVAAYTGLQLATGLAYAGPLILGASMAADVIDLDWLKGGVQRGALFIAVWGVGQKLSEAVGVGIALPALKALGFSPEHALTAEAQNALLLISVGAPMVLALCSVPLIWLYPIDARAQRRISAVIARRSGRHPAAVETSPSKQPIQETVG</sequence>
<dbReference type="Pfam" id="PF13347">
    <property type="entry name" value="MFS_2"/>
    <property type="match status" value="1"/>
</dbReference>
<feature type="transmembrane region" description="Helical" evidence="2">
    <location>
        <begin position="87"/>
        <end position="105"/>
    </location>
</feature>
<dbReference type="KEGG" id="cmb:CSW64_16575"/>
<organism evidence="3 4">
    <name type="scientific">Caulobacter mirabilis</name>
    <dbReference type="NCBI Taxonomy" id="69666"/>
    <lineage>
        <taxon>Bacteria</taxon>
        <taxon>Pseudomonadati</taxon>
        <taxon>Pseudomonadota</taxon>
        <taxon>Alphaproteobacteria</taxon>
        <taxon>Caulobacterales</taxon>
        <taxon>Caulobacteraceae</taxon>
        <taxon>Caulobacter</taxon>
    </lineage>
</organism>
<feature type="transmembrane region" description="Helical" evidence="2">
    <location>
        <begin position="17"/>
        <end position="38"/>
    </location>
</feature>
<dbReference type="Proteomes" id="UP000228945">
    <property type="component" value="Chromosome"/>
</dbReference>
<keyword evidence="4" id="KW-1185">Reference proteome</keyword>
<proteinExistence type="inferred from homology"/>
<dbReference type="GO" id="GO:0005886">
    <property type="term" value="C:plasma membrane"/>
    <property type="evidence" value="ECO:0007669"/>
    <property type="project" value="TreeGrafter"/>
</dbReference>
<dbReference type="PANTHER" id="PTHR11328">
    <property type="entry name" value="MAJOR FACILITATOR SUPERFAMILY DOMAIN-CONTAINING PROTEIN"/>
    <property type="match status" value="1"/>
</dbReference>
<accession>A0A2D2B0X8</accession>
<dbReference type="GO" id="GO:0015293">
    <property type="term" value="F:symporter activity"/>
    <property type="evidence" value="ECO:0007669"/>
    <property type="project" value="InterPro"/>
</dbReference>
<gene>
    <name evidence="3" type="ORF">CSW64_16575</name>
</gene>
<keyword evidence="2" id="KW-1133">Transmembrane helix</keyword>
<protein>
    <recommendedName>
        <fullName evidence="5">MFS transporter</fullName>
    </recommendedName>
</protein>
<evidence type="ECO:0000313" key="3">
    <source>
        <dbReference type="EMBL" id="ATQ43896.1"/>
    </source>
</evidence>
<evidence type="ECO:0000256" key="1">
    <source>
        <dbReference type="ARBA" id="ARBA00009617"/>
    </source>
</evidence>
<keyword evidence="2" id="KW-0812">Transmembrane</keyword>
<dbReference type="Gene3D" id="1.20.1250.20">
    <property type="entry name" value="MFS general substrate transporter like domains"/>
    <property type="match status" value="2"/>
</dbReference>
<dbReference type="GO" id="GO:0008643">
    <property type="term" value="P:carbohydrate transport"/>
    <property type="evidence" value="ECO:0007669"/>
    <property type="project" value="InterPro"/>
</dbReference>
<feature type="transmembrane region" description="Helical" evidence="2">
    <location>
        <begin position="228"/>
        <end position="251"/>
    </location>
</feature>
<feature type="transmembrane region" description="Helical" evidence="2">
    <location>
        <begin position="330"/>
        <end position="351"/>
    </location>
</feature>
<dbReference type="OrthoDB" id="9764596at2"/>
<dbReference type="RefSeq" id="WP_099623145.1">
    <property type="nucleotide sequence ID" value="NZ_CP024201.1"/>
</dbReference>
<evidence type="ECO:0000313" key="4">
    <source>
        <dbReference type="Proteomes" id="UP000228945"/>
    </source>
</evidence>
<dbReference type="AlphaFoldDB" id="A0A2D2B0X8"/>
<dbReference type="EMBL" id="CP024201">
    <property type="protein sequence ID" value="ATQ43896.1"/>
    <property type="molecule type" value="Genomic_DNA"/>
</dbReference>
<comment type="similarity">
    <text evidence="1">Belongs to the sodium:galactoside symporter (TC 2.A.2) family.</text>
</comment>
<feature type="transmembrane region" description="Helical" evidence="2">
    <location>
        <begin position="407"/>
        <end position="430"/>
    </location>
</feature>
<reference evidence="3 4" key="1">
    <citation type="submission" date="2017-10" db="EMBL/GenBank/DDBJ databases">
        <title>Genome sequence of Caulobacter mirabilis FWC38.</title>
        <authorList>
            <person name="Fiebig A."/>
            <person name="Crosson S."/>
        </authorList>
    </citation>
    <scope>NUCLEOTIDE SEQUENCE [LARGE SCALE GENOMIC DNA]</scope>
    <source>
        <strain evidence="3 4">FWC 38</strain>
    </source>
</reference>
<dbReference type="SUPFAM" id="SSF103473">
    <property type="entry name" value="MFS general substrate transporter"/>
    <property type="match status" value="1"/>
</dbReference>
<dbReference type="InterPro" id="IPR039672">
    <property type="entry name" value="MFS_2"/>
</dbReference>
<dbReference type="PANTHER" id="PTHR11328:SF28">
    <property type="entry name" value="MAJOR FACILITATOR SUPERFAMILY DOMAIN-CONTAINING PROTEIN 12"/>
    <property type="match status" value="1"/>
</dbReference>
<dbReference type="InterPro" id="IPR036259">
    <property type="entry name" value="MFS_trans_sf"/>
</dbReference>
<feature type="transmembrane region" description="Helical" evidence="2">
    <location>
        <begin position="111"/>
        <end position="136"/>
    </location>
</feature>